<dbReference type="EMBL" id="AEOH01000041">
    <property type="protein sequence ID" value="EFS97113.1"/>
    <property type="molecule type" value="Genomic_DNA"/>
</dbReference>
<gene>
    <name evidence="1" type="ORF">HMPREF1977_1603</name>
</gene>
<evidence type="ECO:0000313" key="1">
    <source>
        <dbReference type="EMBL" id="EFS97113.1"/>
    </source>
</evidence>
<name>E4MT93_CAPOC</name>
<evidence type="ECO:0000313" key="2">
    <source>
        <dbReference type="Proteomes" id="UP000005391"/>
    </source>
</evidence>
<dbReference type="HOGENOM" id="CLU_3267440_0_0_10"/>
<comment type="caution">
    <text evidence="1">The sequence shown here is derived from an EMBL/GenBank/DDBJ whole genome shotgun (WGS) entry which is preliminary data.</text>
</comment>
<organism evidence="1 2">
    <name type="scientific">Capnocytophaga ochracea F0287</name>
    <dbReference type="NCBI Taxonomy" id="873517"/>
    <lineage>
        <taxon>Bacteria</taxon>
        <taxon>Pseudomonadati</taxon>
        <taxon>Bacteroidota</taxon>
        <taxon>Flavobacteriia</taxon>
        <taxon>Flavobacteriales</taxon>
        <taxon>Flavobacteriaceae</taxon>
        <taxon>Capnocytophaga</taxon>
    </lineage>
</organism>
<sequence>MRNASFLNLGATLLFLKRNLLYVVNFAKGASQTGKSVATQM</sequence>
<reference evidence="1 2" key="1">
    <citation type="submission" date="2010-10" db="EMBL/GenBank/DDBJ databases">
        <authorList>
            <person name="Muzny D."/>
            <person name="Qin X."/>
            <person name="Deng J."/>
            <person name="Jiang H."/>
            <person name="Liu Y."/>
            <person name="Qu J."/>
            <person name="Song X.-Z."/>
            <person name="Zhang L."/>
            <person name="Thornton R."/>
            <person name="Coyle M."/>
            <person name="Francisco L."/>
            <person name="Jackson L."/>
            <person name="Javaid M."/>
            <person name="Korchina V."/>
            <person name="Kovar C."/>
            <person name="Mata R."/>
            <person name="Mathew T."/>
            <person name="Ngo R."/>
            <person name="Nguyen L."/>
            <person name="Nguyen N."/>
            <person name="Okwuonu G."/>
            <person name="Ongeri F."/>
            <person name="Pham C."/>
            <person name="Simmons D."/>
            <person name="Wilczek-Boney K."/>
            <person name="Hale W."/>
            <person name="Jakkamsetti A."/>
            <person name="Pham P."/>
            <person name="Ruth R."/>
            <person name="San Lucas F."/>
            <person name="Warren J."/>
            <person name="Zhang J."/>
            <person name="Zhao Z."/>
            <person name="Zhou C."/>
            <person name="Zhu D."/>
            <person name="Lee S."/>
            <person name="Bess C."/>
            <person name="Blankenburg K."/>
            <person name="Forbes L."/>
            <person name="Fu Q."/>
            <person name="Gubbala S."/>
            <person name="Hirani K."/>
            <person name="Jayaseelan J.C."/>
            <person name="Lara F."/>
            <person name="Munidasa M."/>
            <person name="Palculict T."/>
            <person name="Patil S."/>
            <person name="Pu L.-L."/>
            <person name="Saada N."/>
            <person name="Tang L."/>
            <person name="Weissenberger G."/>
            <person name="Zhu Y."/>
            <person name="Hemphill L."/>
            <person name="Shang Y."/>
            <person name="Youmans B."/>
            <person name="Ayvaz T."/>
            <person name="Ross M."/>
            <person name="Santibanez J."/>
            <person name="Aqrawi P."/>
            <person name="Gross S."/>
            <person name="Joshi V."/>
            <person name="Fowler G."/>
            <person name="Nazareth L."/>
            <person name="Reid J."/>
            <person name="Worley K."/>
            <person name="Petrosino J."/>
            <person name="Highlander S."/>
            <person name="Gibbs R."/>
        </authorList>
    </citation>
    <scope>NUCLEOTIDE SEQUENCE [LARGE SCALE GENOMIC DNA]</scope>
    <source>
        <strain evidence="1 2">F0287</strain>
    </source>
</reference>
<proteinExistence type="predicted"/>
<dbReference type="Proteomes" id="UP000005391">
    <property type="component" value="Unassembled WGS sequence"/>
</dbReference>
<dbReference type="AlphaFoldDB" id="E4MT93"/>
<accession>E4MT93</accession>
<protein>
    <submittedName>
        <fullName evidence="1">Uncharacterized protein</fullName>
    </submittedName>
</protein>